<feature type="compositionally biased region" description="Polar residues" evidence="1">
    <location>
        <begin position="1398"/>
        <end position="1414"/>
    </location>
</feature>
<feature type="compositionally biased region" description="Polar residues" evidence="1">
    <location>
        <begin position="1428"/>
        <end position="1443"/>
    </location>
</feature>
<reference evidence="2 3" key="1">
    <citation type="journal article" date="2023" name="Sci. Data">
        <title>Genome assembly of the Korean intertidal mud-creeper Batillaria attramentaria.</title>
        <authorList>
            <person name="Patra A.K."/>
            <person name="Ho P.T."/>
            <person name="Jun S."/>
            <person name="Lee S.J."/>
            <person name="Kim Y."/>
            <person name="Won Y.J."/>
        </authorList>
    </citation>
    <scope>NUCLEOTIDE SEQUENCE [LARGE SCALE GENOMIC DNA]</scope>
    <source>
        <strain evidence="2">Wonlab-2016</strain>
    </source>
</reference>
<dbReference type="InterPro" id="IPR045860">
    <property type="entry name" value="Snake_toxin-like_sf"/>
</dbReference>
<organism evidence="2 3">
    <name type="scientific">Batillaria attramentaria</name>
    <dbReference type="NCBI Taxonomy" id="370345"/>
    <lineage>
        <taxon>Eukaryota</taxon>
        <taxon>Metazoa</taxon>
        <taxon>Spiralia</taxon>
        <taxon>Lophotrochozoa</taxon>
        <taxon>Mollusca</taxon>
        <taxon>Gastropoda</taxon>
        <taxon>Caenogastropoda</taxon>
        <taxon>Sorbeoconcha</taxon>
        <taxon>Cerithioidea</taxon>
        <taxon>Batillariidae</taxon>
        <taxon>Batillaria</taxon>
    </lineage>
</organism>
<evidence type="ECO:0000256" key="1">
    <source>
        <dbReference type="SAM" id="MobiDB-lite"/>
    </source>
</evidence>
<protein>
    <submittedName>
        <fullName evidence="2">Uncharacterized protein</fullName>
    </submittedName>
</protein>
<dbReference type="SUPFAM" id="SSF57302">
    <property type="entry name" value="Snake toxin-like"/>
    <property type="match status" value="1"/>
</dbReference>
<proteinExistence type="predicted"/>
<evidence type="ECO:0000313" key="2">
    <source>
        <dbReference type="EMBL" id="KAK7487275.1"/>
    </source>
</evidence>
<feature type="region of interest" description="Disordered" evidence="1">
    <location>
        <begin position="929"/>
        <end position="980"/>
    </location>
</feature>
<feature type="compositionally biased region" description="Low complexity" evidence="1">
    <location>
        <begin position="958"/>
        <end position="980"/>
    </location>
</feature>
<sequence>MHVSGQRVEMNCKVKEHEEHPLHGNNHHTSHVNDFQICERSQSLNDPSCNHTRLGLASQHDCYYCCQSEECFRNVFNLPKLTTTAASTTGASTPLTSATPTHCYADSGWACQSEEFCAMTIGYSSVVMICQDNSTWEGCVSEQDQNAESCSPTLTSTEGPDCHYCCKSARCFADLLLHTDHLVTTEAPSKDCIQTGQWACESHEFCALKFGNDTTIKCEDINFQWQSCMDSGVLCSPNKLSGAEFSECSYCCRDLDCIMGLLRPSASTTTPTPSSTYWTPATTGHQTVTEAPPDTKTCFHNGAWACQTDEPVYHGSLHSTKACDDNTRTGHDNIRTRHNNVGAIYNDWKGGNTRTNDECTDNSSNSDDKQAIGDVSAARTQQLLHFCRIRTYIATGELAMDCLPATGTELLACGQESSLKACHQPEDFNNHDCHFCCLHDYCVVDKSNILITMVTTSAAPSTPRSIPTSSQEPSTTPYISTTDGLVTSTAAVYYSTRTTETPLTAHLTSPQTTTPTSPLPRTSPPSGTCYNCTGLDCFLNPTILECPDHLCMTMVVDAEIREITRRCATKPECDAITSNAVCHDPDHARLVAYKESACEGSDRFEESWTEDNNGAGMSASVLFSLLLLLLTCMKVTEPRGCFHEEYGSHACDPEHLEYFACVSQHWYCHPNEFCHMTITTDHNVMECKDNHAYNVQACEEGFKRNEQSCDPRLTATHHGECHFCCHDAQCFKDLTSGQSPTFHPPQPAPNSCYTSECGHGRNLANCSSGQWACSSDEHCTRDQASNSDCCSPDLVKPPDHVHACHYCCENDQCVKDLLSATTPTPTHCLVPAPNSCYTSPCRHGHDNIVTCSSGQWACKQNEFCQIHTQNTGDITMTCTVSNTSTTSECTDKLLEYFCPTPGDYQQHDCHFCCPDDNCVSHVSDLQKPPSTSTTVTSHQESTHKVSQTSLQPSTQRVSVTTLTPPTTSQTSTTSSSQDSCVDSYAGDCNTDFAGRCSESDVLQICQKTCGTCDCHDMTNHGDCVTRYSGINSARHACHNHISSDVTTTINAKNVAHVTRAAYVKIHIRTSLNDTLGIDFPKAVSTAPAVYHGRVDFAGRCSESEVQKICQKTCGICDMKAASTTWSPTALALRVTCTVCHGLACLVDPPQQECPAGLTLCMTIVKDSATGRDIIRGCVDEPTCDDLHLNQTLQNAECNDVDHNILHHDNTCFFCCHGDNCNRPPQAVPDVSTLYLPVRAPGPRHCFKGHECDAKHFTFDHCVNPDHWECHDNEICTLGIDHYGVHMTCHHSSSVTQNSCYTSSCHQGDDIATCSSGQWACNPDELCQIHTKPPGDITMTCTARNTPTASECGDKHLEYPCRAPGDFQRHDCHFCCPDDNCVIDLSDLQKPSSTAAAVTSLQPSTQTVAATSHEQPTSESTSERPSTILPETTSQKPSTTLQGSDTGLTCTVCHGLACLMDPPQQECPAGMTLCMTTVKDSQHSRDIIRGCADQPTCDDLHLNQTLRNAECIGVDHNIVHHDNTCVFCCHGDNCNRPPQAVPDVSTLYRGDVQLLGEDARLK</sequence>
<feature type="compositionally biased region" description="Polar residues" evidence="1">
    <location>
        <begin position="929"/>
        <end position="957"/>
    </location>
</feature>
<keyword evidence="3" id="KW-1185">Reference proteome</keyword>
<feature type="region of interest" description="Disordered" evidence="1">
    <location>
        <begin position="460"/>
        <end position="481"/>
    </location>
</feature>
<dbReference type="EMBL" id="JACVVK020000167">
    <property type="protein sequence ID" value="KAK7487275.1"/>
    <property type="molecule type" value="Genomic_DNA"/>
</dbReference>
<accession>A0ABD0KJA6</accession>
<comment type="caution">
    <text evidence="2">The sequence shown here is derived from an EMBL/GenBank/DDBJ whole genome shotgun (WGS) entry which is preliminary data.</text>
</comment>
<dbReference type="Proteomes" id="UP001519460">
    <property type="component" value="Unassembled WGS sequence"/>
</dbReference>
<evidence type="ECO:0000313" key="3">
    <source>
        <dbReference type="Proteomes" id="UP001519460"/>
    </source>
</evidence>
<gene>
    <name evidence="2" type="ORF">BaRGS_00021503</name>
</gene>
<name>A0ABD0KJA6_9CAEN</name>
<feature type="region of interest" description="Disordered" evidence="1">
    <location>
        <begin position="1398"/>
        <end position="1443"/>
    </location>
</feature>
<feature type="compositionally biased region" description="Low complexity" evidence="1">
    <location>
        <begin position="1416"/>
        <end position="1426"/>
    </location>
</feature>